<keyword evidence="6" id="KW-0560">Oxidoreductase</keyword>
<protein>
    <submittedName>
        <fullName evidence="12">Membrane protein</fullName>
    </submittedName>
</protein>
<name>A0A3N4RYR3_9ACTN</name>
<dbReference type="GO" id="GO:0016491">
    <property type="term" value="F:oxidoreductase activity"/>
    <property type="evidence" value="ECO:0007669"/>
    <property type="project" value="UniProtKB-KW"/>
</dbReference>
<proteinExistence type="inferred from homology"/>
<evidence type="ECO:0000256" key="3">
    <source>
        <dbReference type="ARBA" id="ARBA00022692"/>
    </source>
</evidence>
<reference evidence="12 13" key="1">
    <citation type="submission" date="2018-11" db="EMBL/GenBank/DDBJ databases">
        <title>Sequencing the genomes of 1000 actinobacteria strains.</title>
        <authorList>
            <person name="Klenk H.-P."/>
        </authorList>
    </citation>
    <scope>NUCLEOTIDE SEQUENCE [LARGE SCALE GENOMIC DNA]</scope>
    <source>
        <strain evidence="12 13">DSM 44781</strain>
    </source>
</reference>
<dbReference type="Pfam" id="PF07884">
    <property type="entry name" value="VKOR"/>
    <property type="match status" value="1"/>
</dbReference>
<dbReference type="InterPro" id="IPR012932">
    <property type="entry name" value="VKOR"/>
</dbReference>
<feature type="transmembrane region" description="Helical" evidence="10">
    <location>
        <begin position="137"/>
        <end position="157"/>
    </location>
</feature>
<accession>A0A3N4RYR3</accession>
<organism evidence="12 13">
    <name type="scientific">Kitasatospora cineracea</name>
    <dbReference type="NCBI Taxonomy" id="88074"/>
    <lineage>
        <taxon>Bacteria</taxon>
        <taxon>Bacillati</taxon>
        <taxon>Actinomycetota</taxon>
        <taxon>Actinomycetes</taxon>
        <taxon>Kitasatosporales</taxon>
        <taxon>Streptomycetaceae</taxon>
        <taxon>Kitasatospora</taxon>
    </lineage>
</organism>
<dbReference type="Gene3D" id="1.20.1440.130">
    <property type="entry name" value="VKOR domain"/>
    <property type="match status" value="1"/>
</dbReference>
<evidence type="ECO:0000256" key="1">
    <source>
        <dbReference type="ARBA" id="ARBA00004141"/>
    </source>
</evidence>
<keyword evidence="5 10" id="KW-1133">Transmembrane helix</keyword>
<feature type="domain" description="Vitamin K epoxide reductase" evidence="11">
    <location>
        <begin position="21"/>
        <end position="162"/>
    </location>
</feature>
<comment type="subcellular location">
    <subcellularLocation>
        <location evidence="1">Membrane</location>
        <topology evidence="1">Multi-pass membrane protein</topology>
    </subcellularLocation>
</comment>
<evidence type="ECO:0000313" key="13">
    <source>
        <dbReference type="Proteomes" id="UP000266906"/>
    </source>
</evidence>
<dbReference type="InterPro" id="IPR041714">
    <property type="entry name" value="VKOR_Actinobacteria"/>
</dbReference>
<sequence>MTADLAEHTPHTTAPVPARSARPTGWLLLIAGALGLAASITLTLEKIRLLENPRYVPSCNINPILSCGSVMRTSQASAFGFPNPLIGVAAFAVVVTVGVVLLTGARLPRWFWLGLQAGTLLGLGFVSWLIDQTLYRIGAVCPYCTVVWASVIALFWYTTLHNLRIGAIPLPARWRPGVEALARWHWVVPAAGYLLVALLVLNRFWYFWRTLL</sequence>
<evidence type="ECO:0000256" key="7">
    <source>
        <dbReference type="ARBA" id="ARBA00023136"/>
    </source>
</evidence>
<evidence type="ECO:0000259" key="11">
    <source>
        <dbReference type="SMART" id="SM00756"/>
    </source>
</evidence>
<evidence type="ECO:0000256" key="9">
    <source>
        <dbReference type="ARBA" id="ARBA00023284"/>
    </source>
</evidence>
<evidence type="ECO:0000256" key="10">
    <source>
        <dbReference type="SAM" id="Phobius"/>
    </source>
</evidence>
<feature type="transmembrane region" description="Helical" evidence="10">
    <location>
        <begin position="81"/>
        <end position="104"/>
    </location>
</feature>
<dbReference type="SMART" id="SM00756">
    <property type="entry name" value="VKc"/>
    <property type="match status" value="1"/>
</dbReference>
<evidence type="ECO:0000256" key="8">
    <source>
        <dbReference type="ARBA" id="ARBA00023157"/>
    </source>
</evidence>
<dbReference type="GO" id="GO:0016020">
    <property type="term" value="C:membrane"/>
    <property type="evidence" value="ECO:0007669"/>
    <property type="project" value="UniProtKB-SubCell"/>
</dbReference>
<keyword evidence="4" id="KW-0874">Quinone</keyword>
<dbReference type="EMBL" id="RKQG01000001">
    <property type="protein sequence ID" value="RPE31900.1"/>
    <property type="molecule type" value="Genomic_DNA"/>
</dbReference>
<dbReference type="AlphaFoldDB" id="A0A3N4RYR3"/>
<evidence type="ECO:0000313" key="12">
    <source>
        <dbReference type="EMBL" id="RPE31900.1"/>
    </source>
</evidence>
<keyword evidence="7 10" id="KW-0472">Membrane</keyword>
<keyword evidence="3 10" id="KW-0812">Transmembrane</keyword>
<feature type="transmembrane region" description="Helical" evidence="10">
    <location>
        <begin position="25"/>
        <end position="44"/>
    </location>
</feature>
<evidence type="ECO:0000256" key="5">
    <source>
        <dbReference type="ARBA" id="ARBA00022989"/>
    </source>
</evidence>
<evidence type="ECO:0000256" key="2">
    <source>
        <dbReference type="ARBA" id="ARBA00006214"/>
    </source>
</evidence>
<keyword evidence="9" id="KW-0676">Redox-active center</keyword>
<gene>
    <name evidence="12" type="ORF">EDD38_0141</name>
</gene>
<dbReference type="GO" id="GO:0048038">
    <property type="term" value="F:quinone binding"/>
    <property type="evidence" value="ECO:0007669"/>
    <property type="project" value="UniProtKB-KW"/>
</dbReference>
<keyword evidence="8" id="KW-1015">Disulfide bond</keyword>
<feature type="transmembrane region" description="Helical" evidence="10">
    <location>
        <begin position="184"/>
        <end position="206"/>
    </location>
</feature>
<dbReference type="RefSeq" id="WP_123817025.1">
    <property type="nucleotide sequence ID" value="NZ_RKQG01000001.1"/>
</dbReference>
<evidence type="ECO:0000256" key="4">
    <source>
        <dbReference type="ARBA" id="ARBA00022719"/>
    </source>
</evidence>
<dbReference type="Proteomes" id="UP000266906">
    <property type="component" value="Unassembled WGS sequence"/>
</dbReference>
<comment type="caution">
    <text evidence="12">The sequence shown here is derived from an EMBL/GenBank/DDBJ whole genome shotgun (WGS) entry which is preliminary data.</text>
</comment>
<feature type="transmembrane region" description="Helical" evidence="10">
    <location>
        <begin position="110"/>
        <end position="130"/>
    </location>
</feature>
<comment type="similarity">
    <text evidence="2">Belongs to the VKOR family.</text>
</comment>
<evidence type="ECO:0000256" key="6">
    <source>
        <dbReference type="ARBA" id="ARBA00023002"/>
    </source>
</evidence>
<dbReference type="InterPro" id="IPR038354">
    <property type="entry name" value="VKOR_sf"/>
</dbReference>
<dbReference type="CDD" id="cd12922">
    <property type="entry name" value="VKOR_5"/>
    <property type="match status" value="1"/>
</dbReference>
<keyword evidence="13" id="KW-1185">Reference proteome</keyword>